<dbReference type="EMBL" id="WQMT02000002">
    <property type="protein sequence ID" value="KAG9225915.1"/>
    <property type="molecule type" value="Genomic_DNA"/>
</dbReference>
<evidence type="ECO:0000313" key="1">
    <source>
        <dbReference type="EMBL" id="KAG9225915.1"/>
    </source>
</evidence>
<evidence type="ECO:0000313" key="2">
    <source>
        <dbReference type="Proteomes" id="UP000824881"/>
    </source>
</evidence>
<keyword evidence="2" id="KW-1185">Reference proteome</keyword>
<protein>
    <submittedName>
        <fullName evidence="1">Uncharacterized protein</fullName>
    </submittedName>
</protein>
<reference evidence="1 2" key="1">
    <citation type="journal article" date="2021" name="Appl. Environ. Microbiol.">
        <title>Genetic linkage and physical mapping for an oyster mushroom Pleurotus cornucopiae and QTL analysis for the trait cap color.</title>
        <authorList>
            <person name="Zhang Y."/>
            <person name="Gao W."/>
            <person name="Sonnenberg A."/>
            <person name="Chen Q."/>
            <person name="Zhang J."/>
            <person name="Huang C."/>
        </authorList>
    </citation>
    <scope>NUCLEOTIDE SEQUENCE [LARGE SCALE GENOMIC DNA]</scope>
    <source>
        <strain evidence="1">CCMSSC00406</strain>
    </source>
</reference>
<dbReference type="Proteomes" id="UP000824881">
    <property type="component" value="Unassembled WGS sequence"/>
</dbReference>
<sequence>MTVPSTLSEPVAVYCASSMGRKDAYRLAAVSVGHALAEANRPLVYGGGSKGIMGVVSGAALEKGGKVTGVVPYPMLVAGGEQDKTSPSKIRLNEKGREKVSLMIFPPPPGVNCLIVDHDQIETIIVDTMHERKVEMARRSCAFIGLPGGFGTFEEIMEVTTWTQLGIHNKPVILLNVHSYWEPIRTMIQTAVDEGFVQPHNAALISFVNGPGPDASMEEHENFDWGRAAIKVIENWKRDPGECPYDWTASRSGGEMDELDAI</sequence>
<organism evidence="1 2">
    <name type="scientific">Pleurotus cornucopiae</name>
    <name type="common">Cornucopia mushroom</name>
    <dbReference type="NCBI Taxonomy" id="5321"/>
    <lineage>
        <taxon>Eukaryota</taxon>
        <taxon>Fungi</taxon>
        <taxon>Dikarya</taxon>
        <taxon>Basidiomycota</taxon>
        <taxon>Agaricomycotina</taxon>
        <taxon>Agaricomycetes</taxon>
        <taxon>Agaricomycetidae</taxon>
        <taxon>Agaricales</taxon>
        <taxon>Pleurotineae</taxon>
        <taxon>Pleurotaceae</taxon>
        <taxon>Pleurotus</taxon>
    </lineage>
</organism>
<name>A0ACB7J7F5_PLECO</name>
<proteinExistence type="predicted"/>
<comment type="caution">
    <text evidence="1">The sequence shown here is derived from an EMBL/GenBank/DDBJ whole genome shotgun (WGS) entry which is preliminary data.</text>
</comment>
<gene>
    <name evidence="1" type="ORF">CCMSSC00406_0006463</name>
</gene>
<accession>A0ACB7J7F5</accession>